<keyword evidence="1" id="KW-0472">Membrane</keyword>
<evidence type="ECO:0000256" key="1">
    <source>
        <dbReference type="SAM" id="Phobius"/>
    </source>
</evidence>
<keyword evidence="1" id="KW-0812">Transmembrane</keyword>
<dbReference type="OrthoDB" id="192846at2157"/>
<organism evidence="2 3">
    <name type="scientific">Halopiger aswanensis</name>
    <dbReference type="NCBI Taxonomy" id="148449"/>
    <lineage>
        <taxon>Archaea</taxon>
        <taxon>Methanobacteriati</taxon>
        <taxon>Methanobacteriota</taxon>
        <taxon>Stenosarchaea group</taxon>
        <taxon>Halobacteria</taxon>
        <taxon>Halobacteriales</taxon>
        <taxon>Natrialbaceae</taxon>
        <taxon>Halopiger</taxon>
    </lineage>
</organism>
<dbReference type="RefSeq" id="WP_170155583.1">
    <property type="nucleotide sequence ID" value="NZ_RAPO01000003.1"/>
</dbReference>
<comment type="caution">
    <text evidence="2">The sequence shown here is derived from an EMBL/GenBank/DDBJ whole genome shotgun (WGS) entry which is preliminary data.</text>
</comment>
<evidence type="ECO:0000313" key="2">
    <source>
        <dbReference type="EMBL" id="RKD93363.1"/>
    </source>
</evidence>
<dbReference type="AlphaFoldDB" id="A0A3R7GU32"/>
<keyword evidence="1" id="KW-1133">Transmembrane helix</keyword>
<feature type="transmembrane region" description="Helical" evidence="1">
    <location>
        <begin position="31"/>
        <end position="49"/>
    </location>
</feature>
<dbReference type="Proteomes" id="UP000283805">
    <property type="component" value="Unassembled WGS sequence"/>
</dbReference>
<accession>A0A3R7GU32</accession>
<evidence type="ECO:0000313" key="3">
    <source>
        <dbReference type="Proteomes" id="UP000283805"/>
    </source>
</evidence>
<reference evidence="2 3" key="1">
    <citation type="submission" date="2018-09" db="EMBL/GenBank/DDBJ databases">
        <title>Genomic Encyclopedia of Archaeal and Bacterial Type Strains, Phase II (KMG-II): from individual species to whole genera.</title>
        <authorList>
            <person name="Goeker M."/>
        </authorList>
    </citation>
    <scope>NUCLEOTIDE SEQUENCE [LARGE SCALE GENOMIC DNA]</scope>
    <source>
        <strain evidence="2 3">DSM 13151</strain>
    </source>
</reference>
<keyword evidence="3" id="KW-1185">Reference proteome</keyword>
<proteinExistence type="predicted"/>
<protein>
    <submittedName>
        <fullName evidence="2">Uncharacterized protein</fullName>
    </submittedName>
</protein>
<dbReference type="EMBL" id="RAPO01000003">
    <property type="protein sequence ID" value="RKD93363.1"/>
    <property type="molecule type" value="Genomic_DNA"/>
</dbReference>
<feature type="transmembrane region" description="Helical" evidence="1">
    <location>
        <begin position="7"/>
        <end position="25"/>
    </location>
</feature>
<name>A0A3R7GU32_9EURY</name>
<gene>
    <name evidence="2" type="ORF">ATJ93_2987</name>
</gene>
<sequence length="53" mass="5881">MNQQHLRWLYVVGIAFNLVALASAASTGAMLYAVTFGLITVYLGARYWMIARS</sequence>